<reference evidence="5" key="1">
    <citation type="submission" date="2017-05" db="UniProtKB">
        <authorList>
            <consortium name="EnsemblMetazoa"/>
        </authorList>
    </citation>
    <scope>IDENTIFICATION</scope>
</reference>
<comment type="similarity">
    <text evidence="2">Belongs to the THOC5 family.</text>
</comment>
<dbReference type="PANTHER" id="PTHR13375:SF3">
    <property type="entry name" value="THO COMPLEX SUBUNIT 5 HOMOLOG"/>
    <property type="match status" value="1"/>
</dbReference>
<dbReference type="InParanoid" id="A0A1X7T052"/>
<feature type="compositionally biased region" description="Basic residues" evidence="4">
    <location>
        <begin position="255"/>
        <end position="264"/>
    </location>
</feature>
<dbReference type="GO" id="GO:0000445">
    <property type="term" value="C:THO complex part of transcription export complex"/>
    <property type="evidence" value="ECO:0007669"/>
    <property type="project" value="TreeGrafter"/>
</dbReference>
<name>A0A1X7T052_AMPQE</name>
<keyword evidence="3" id="KW-0539">Nucleus</keyword>
<evidence type="ECO:0008006" key="6">
    <source>
        <dbReference type="Google" id="ProtNLM"/>
    </source>
</evidence>
<evidence type="ECO:0000256" key="2">
    <source>
        <dbReference type="ARBA" id="ARBA00008044"/>
    </source>
</evidence>
<dbReference type="GO" id="GO:0003729">
    <property type="term" value="F:mRNA binding"/>
    <property type="evidence" value="ECO:0007669"/>
    <property type="project" value="TreeGrafter"/>
</dbReference>
<dbReference type="Pfam" id="PF09766">
    <property type="entry name" value="FmiP_Thoc5"/>
    <property type="match status" value="1"/>
</dbReference>
<comment type="subcellular location">
    <subcellularLocation>
        <location evidence="1">Nucleus</location>
    </subcellularLocation>
</comment>
<evidence type="ECO:0000256" key="1">
    <source>
        <dbReference type="ARBA" id="ARBA00004123"/>
    </source>
</evidence>
<dbReference type="PANTHER" id="PTHR13375">
    <property type="entry name" value="FMS INTERACTING PROTEIN"/>
    <property type="match status" value="1"/>
</dbReference>
<accession>A0A1X7T052</accession>
<dbReference type="eggNOG" id="KOG2216">
    <property type="taxonomic scope" value="Eukaryota"/>
</dbReference>
<dbReference type="AlphaFoldDB" id="A0A1X7T052"/>
<sequence length="377" mass="43271">MQLADFILAMRKDSKSVPTQRRTSVILFTLLRQLNRASNLYCKETRDGTQERKLSIDELHLQLQNLQYEAKHLQKEITSCYEFKSKHDDIDLISEEEFYESAPESLSNPEVTKTDSHKLMLARLEWELKQREQLASRQSSLEASIKSKLEQTQKLEEKLSRLRPALEQLRVSSLALEEFFDTPVSWEREQRKLAVLLPRPLYMLFVQSEGYSKAEDSLLKVIVDGNLEEAKTFDTTGQKEETQQDEETESEQSGTKKKKRRKSMKPSPEDESIPPCRVSFPLTVSLKITTKCVGSVTICFYYLPFFNAVCSSVTSIDLETDHASLKDIFVDKSFLLHNLFEGDSGKFSPNSAVSVQIRKYGGTNFSAAVRQYGFPFK</sequence>
<dbReference type="GO" id="GO:0006406">
    <property type="term" value="P:mRNA export from nucleus"/>
    <property type="evidence" value="ECO:0007669"/>
    <property type="project" value="TreeGrafter"/>
</dbReference>
<evidence type="ECO:0000256" key="3">
    <source>
        <dbReference type="ARBA" id="ARBA00023242"/>
    </source>
</evidence>
<feature type="compositionally biased region" description="Basic and acidic residues" evidence="4">
    <location>
        <begin position="232"/>
        <end position="242"/>
    </location>
</feature>
<dbReference type="FunCoup" id="A0A1X7T052">
    <property type="interactions" value="567"/>
</dbReference>
<dbReference type="OMA" id="SKYPNID"/>
<evidence type="ECO:0000313" key="5">
    <source>
        <dbReference type="EnsemblMetazoa" id="Aqu2.1.07825_001"/>
    </source>
</evidence>
<proteinExistence type="inferred from homology"/>
<feature type="region of interest" description="Disordered" evidence="4">
    <location>
        <begin position="232"/>
        <end position="273"/>
    </location>
</feature>
<dbReference type="STRING" id="400682.A0A1X7T052"/>
<dbReference type="EnsemblMetazoa" id="Aqu2.1.07825_001">
    <property type="protein sequence ID" value="Aqu2.1.07825_001"/>
    <property type="gene ID" value="Aqu2.1.07825"/>
</dbReference>
<dbReference type="OrthoDB" id="20582at2759"/>
<organism evidence="5">
    <name type="scientific">Amphimedon queenslandica</name>
    <name type="common">Sponge</name>
    <dbReference type="NCBI Taxonomy" id="400682"/>
    <lineage>
        <taxon>Eukaryota</taxon>
        <taxon>Metazoa</taxon>
        <taxon>Porifera</taxon>
        <taxon>Demospongiae</taxon>
        <taxon>Heteroscleromorpha</taxon>
        <taxon>Haplosclerida</taxon>
        <taxon>Niphatidae</taxon>
        <taxon>Amphimedon</taxon>
    </lineage>
</organism>
<dbReference type="InterPro" id="IPR019163">
    <property type="entry name" value="THO_Thoc5"/>
</dbReference>
<evidence type="ECO:0000256" key="4">
    <source>
        <dbReference type="SAM" id="MobiDB-lite"/>
    </source>
</evidence>
<protein>
    <recommendedName>
        <fullName evidence="6">THO complex subunit 5</fullName>
    </recommendedName>
</protein>